<proteinExistence type="predicted"/>
<reference evidence="1 2" key="1">
    <citation type="submission" date="2019-02" db="EMBL/GenBank/DDBJ databases">
        <title>Deep-cultivation of Planctomycetes and their phenomic and genomic characterization uncovers novel biology.</title>
        <authorList>
            <person name="Wiegand S."/>
            <person name="Jogler M."/>
            <person name="Boedeker C."/>
            <person name="Pinto D."/>
            <person name="Vollmers J."/>
            <person name="Rivas-Marin E."/>
            <person name="Kohn T."/>
            <person name="Peeters S.H."/>
            <person name="Heuer A."/>
            <person name="Rast P."/>
            <person name="Oberbeckmann S."/>
            <person name="Bunk B."/>
            <person name="Jeske O."/>
            <person name="Meyerdierks A."/>
            <person name="Storesund J.E."/>
            <person name="Kallscheuer N."/>
            <person name="Luecker S."/>
            <person name="Lage O.M."/>
            <person name="Pohl T."/>
            <person name="Merkel B.J."/>
            <person name="Hornburger P."/>
            <person name="Mueller R.-W."/>
            <person name="Bruemmer F."/>
            <person name="Labrenz M."/>
            <person name="Spormann A.M."/>
            <person name="Op den Camp H."/>
            <person name="Overmann J."/>
            <person name="Amann R."/>
            <person name="Jetten M.S.M."/>
            <person name="Mascher T."/>
            <person name="Medema M.H."/>
            <person name="Devos D.P."/>
            <person name="Kaster A.-K."/>
            <person name="Ovreas L."/>
            <person name="Rohde M."/>
            <person name="Galperin M.Y."/>
            <person name="Jogler C."/>
        </authorList>
    </citation>
    <scope>NUCLEOTIDE SEQUENCE [LARGE SCALE GENOMIC DNA]</scope>
    <source>
        <strain evidence="1 2">K23_9</strain>
    </source>
</reference>
<dbReference type="AlphaFoldDB" id="A0A517NVV2"/>
<evidence type="ECO:0000313" key="1">
    <source>
        <dbReference type="EMBL" id="QDT11249.1"/>
    </source>
</evidence>
<evidence type="ECO:0000313" key="2">
    <source>
        <dbReference type="Proteomes" id="UP000319817"/>
    </source>
</evidence>
<dbReference type="EMBL" id="CP036526">
    <property type="protein sequence ID" value="QDT11249.1"/>
    <property type="molecule type" value="Genomic_DNA"/>
</dbReference>
<name>A0A517NVV2_9BACT</name>
<keyword evidence="2" id="KW-1185">Reference proteome</keyword>
<dbReference type="RefSeq" id="WP_145419122.1">
    <property type="nucleotide sequence ID" value="NZ_CP036526.1"/>
</dbReference>
<evidence type="ECO:0008006" key="3">
    <source>
        <dbReference type="Google" id="ProtNLM"/>
    </source>
</evidence>
<accession>A0A517NVV2</accession>
<sequence length="355" mass="40142">MVDQPNVAKHTFKEGVTEFWDWYEQVAQRFYETIESGQCESLTNETVDFMEIHLPAMSWVFGPGENGGHSFTLSGEGVLPKQLLAQYWQSRAKEIPGWTFYGSRQSCSVDDLKSMAIAVTDQEQVDSETFLIQTDVDDEEQLIDIVAWHPALAIVPQEHHYQILFLLLDEALGEFGTQNWLGEIKIQPIDEGVETRPLVQLPEFIEQVNRYHKWEKLPPLETFTLYRIEEQREGPRGDTIVGTSVIPNVIGKYIHHQGKLPEDPLEGTGARLAYLSIDGDVFPEGQQSDVRGNIEDALDEALEKEQSGRTLGGAFGTEMAYIDLLLVDGDNSADIVRQTLKRIQLDGKSNLHYFA</sequence>
<dbReference type="Proteomes" id="UP000319817">
    <property type="component" value="Chromosome"/>
</dbReference>
<protein>
    <recommendedName>
        <fullName evidence="3">DUF695 domain-containing protein</fullName>
    </recommendedName>
</protein>
<organism evidence="1 2">
    <name type="scientific">Stieleria marina</name>
    <dbReference type="NCBI Taxonomy" id="1930275"/>
    <lineage>
        <taxon>Bacteria</taxon>
        <taxon>Pseudomonadati</taxon>
        <taxon>Planctomycetota</taxon>
        <taxon>Planctomycetia</taxon>
        <taxon>Pirellulales</taxon>
        <taxon>Pirellulaceae</taxon>
        <taxon>Stieleria</taxon>
    </lineage>
</organism>
<gene>
    <name evidence="1" type="ORF">K239x_32430</name>
</gene>
<dbReference type="OrthoDB" id="255554at2"/>